<evidence type="ECO:0000259" key="6">
    <source>
        <dbReference type="Pfam" id="PF07926"/>
    </source>
</evidence>
<feature type="compositionally biased region" description="Acidic residues" evidence="5">
    <location>
        <begin position="1596"/>
        <end position="1610"/>
    </location>
</feature>
<feature type="domain" description="NUA/TPR/MLP1-2-like" evidence="7">
    <location>
        <begin position="364"/>
        <end position="470"/>
    </location>
</feature>
<feature type="compositionally biased region" description="Polar residues" evidence="5">
    <location>
        <begin position="1829"/>
        <end position="1838"/>
    </location>
</feature>
<feature type="region of interest" description="Disordered" evidence="5">
    <location>
        <begin position="1588"/>
        <end position="1766"/>
    </location>
</feature>
<evidence type="ECO:0000256" key="5">
    <source>
        <dbReference type="SAM" id="MobiDB-lite"/>
    </source>
</evidence>
<evidence type="ECO:0000313" key="9">
    <source>
        <dbReference type="Proteomes" id="UP000243975"/>
    </source>
</evidence>
<sequence>MTLFLSDEEYARCSHDPSLIAQKADAYIRELYNQLETEKAQYDASSITAEQTCSLLEQKYVSLKSEFSALQSQYSQLNSTLEERGSELAQIQADKHQVYLQSIGKDGEIERLSLEASELHKSKSQLLQLIEHKDLEINEKNATIKGYLDKIVALTDSASFKESRSNEWSKKSGELEGVIKALETHASQVEKDYKDRLEKETSSRMEFEKEVLHLKEKLEKCEAELENCRNSDQLNLLQMSSFNTKAYGGATDANDVDGNNLMLVPSIPAGISGTALAASLLRDGWSLVKMYEKYQEAVDALRHEQLGRKQSQSILERVLHEIEDKAEVILDERAEHDRMVEAYDMLNEKLQHSISEQTALERTIQELKAELRRHKRDYTLAQTENRDLQRQITILLKECRDIQLRCGSADYDSAIEGMSSLADQSNVSSDADTVFSERLLTFKDINGLVEQNVQLRGLVRLLTEQIETKEVELKENFEKEFQKHSNETASKVDAVLARAEEQAHMIESLHTAVAMYKKLYEEEHRRHVSQLQSPDTAPADRRDDVMLLLEGSNDASKKAQEQAYERIKLLEEEMTGLRGEIITLRSQRDRSTLEATFAHEKLERFMKDFEHQREESNGIRARNVEFSQLIVDYQRKVREASEALHTAEDLSRKLNMEVSVVKREKEMLVNSEKRAFEEVRSLSERVHQLQATLNTFQSAEEVREEARSAQRINQEDHVKRTEREWAEAKKELQEERDNVRKLTHEHNTAMRGAMQRIEEMGKELASALRAVADANARASAAEERCSQLEKMKKIDFEINDELVPTSSTRDDMAVLHTAKEEVEKLRVEVQVNKDHMLQYKSIAQVNETALKQMEASHENFKAEAEKVKKSLEDELVSLKEQVNQLQDGYNLKAKELASASVSQEEALAFSLSEVSSLREECTSKMLRIEALESQMSALKDDLEKEHLRWRTAQDNYERQVILQSETIQELTKTSQALASLQEEASELRRVSDLLRIENEELKSKWETEKLVLEEAKDKAEKKYHEINEQNKILHDQLEALHIKVAEKSHGSGAESSGSVDKFNDAGLQNVVKYLRRSKEIAETEISLLKQEKLRLQSQLEGALKAEATAQGSLRAERENSRSVHFTEEEFKALQLQVREMNLLRESNVQLREENRHNFEECQKLRQSTHNTRMEVVNLENLLGERQNEVEACKREIEMQKKDRKDLEKRVDELLDKFRDIDPEDYGRMRADFQQMQVKLLDKDGQLEEVKKLVLEKQEVILRLEQDLARSKVEIDERESKISSISQTETSLKSDMDRQKRFFIQLKRRCDNLVKEKEELNKKNQELSKELADSNQVKRNSVDTAGEQATREKEEKDTRIQMLERTVEKLRDESREREEKDTRIQMLEKVVERLRDEVRKGKDEVRIEKSKNQKNEKGIAESHEKLKLADDLEKHKQALKTLSDEVEKLKHATESEGASTAQPHSGDSFDDLAAACLLAVENFEHVANQVCSEFGVPTTETVGANMQSSVRKRPSALSVSEGQEGSHVRESSAADVAAPLIKKSRGSEEPQEGAEVQSVAMASDAPESFPSIAEEALGNGGDEVQLKEETADAGRDEDVETGEEQAVEDQGELQNDRSDIGEENMNRTAEIEVSEFQPKISEAEHAQKQQATGEAGSDPEEGEMVSDAIIGHEGGGASTSNNTSSAMIISNQEMGEAQLVEHQMRSPSPLPVEDEVADDALGDLEVSSPLLEDNEDKNEEGEIEVEETTPESSTDKLNNDGNDEGGSMAEEAAIDHVPTTAAAVLVPPVAEKTSNTSAMSEAGVANQDGSTLSSVSTSGPTEVKPEESVADTSSTTINLNERARLRSLQRLAGTLPSSPPVARGRGRTPRGRGRGGRTARGGQTPGSQGKKLWNVDCTIESWSLSYKWETQNLLDRIDFCAYLIEYICRFLTFREYWADAWLLALELGIICRRVRCMITETATAAVMYLIMHGLGRSLSTNPSGLQASSAVNF</sequence>
<feature type="non-terminal residue" evidence="8">
    <location>
        <position position="1992"/>
    </location>
</feature>
<dbReference type="InterPro" id="IPR057974">
    <property type="entry name" value="NUA/TPR/MLP1-2-like_dom"/>
</dbReference>
<feature type="coiled-coil region" evidence="4">
    <location>
        <begin position="630"/>
        <end position="657"/>
    </location>
</feature>
<comment type="subcellular location">
    <subcellularLocation>
        <location evidence="1">Nucleus</location>
    </subcellularLocation>
</comment>
<feature type="coiled-coil region" evidence="4">
    <location>
        <begin position="553"/>
        <end position="587"/>
    </location>
</feature>
<feature type="compositionally biased region" description="Basic residues" evidence="5">
    <location>
        <begin position="1863"/>
        <end position="1876"/>
    </location>
</feature>
<feature type="region of interest" description="Disordered" evidence="5">
    <location>
        <begin position="1324"/>
        <end position="1357"/>
    </location>
</feature>
<feature type="coiled-coil region" evidence="4">
    <location>
        <begin position="850"/>
        <end position="888"/>
    </location>
</feature>
<dbReference type="OMA" id="HAQQNYE"/>
<proteinExistence type="predicted"/>
<evidence type="ECO:0000313" key="8">
    <source>
        <dbReference type="EMBL" id="KVI05373.1"/>
    </source>
</evidence>
<dbReference type="InterPro" id="IPR012929">
    <property type="entry name" value="Nucleoprot-TPR/MLP1-2_dom"/>
</dbReference>
<feature type="region of interest" description="Disordered" evidence="5">
    <location>
        <begin position="1791"/>
        <end position="1888"/>
    </location>
</feature>
<feature type="coiled-coil region" evidence="4">
    <location>
        <begin position="204"/>
        <end position="231"/>
    </location>
</feature>
<evidence type="ECO:0000256" key="1">
    <source>
        <dbReference type="ARBA" id="ARBA00004123"/>
    </source>
</evidence>
<comment type="caution">
    <text evidence="8">The sequence shown here is derived from an EMBL/GenBank/DDBJ whole genome shotgun (WGS) entry which is preliminary data.</text>
</comment>
<dbReference type="PANTHER" id="PTHR18898:SF2">
    <property type="entry name" value="NUCLEOPROTEIN TPR"/>
    <property type="match status" value="1"/>
</dbReference>
<feature type="coiled-coil region" evidence="4">
    <location>
        <begin position="718"/>
        <end position="791"/>
    </location>
</feature>
<feature type="compositionally biased region" description="Basic and acidic residues" evidence="5">
    <location>
        <begin position="1348"/>
        <end position="1357"/>
    </location>
</feature>
<feature type="compositionally biased region" description="Acidic residues" evidence="5">
    <location>
        <begin position="1731"/>
        <end position="1748"/>
    </location>
</feature>
<keyword evidence="9" id="KW-1185">Reference proteome</keyword>
<evidence type="ECO:0000256" key="4">
    <source>
        <dbReference type="SAM" id="Coils"/>
    </source>
</evidence>
<dbReference type="Gramene" id="KVI05373">
    <property type="protein sequence ID" value="KVI05373"/>
    <property type="gene ID" value="Ccrd_016274"/>
</dbReference>
<keyword evidence="2 4" id="KW-0175">Coiled coil</keyword>
<evidence type="ECO:0000259" key="7">
    <source>
        <dbReference type="Pfam" id="PF25785"/>
    </source>
</evidence>
<dbReference type="EMBL" id="LEKV01001873">
    <property type="protein sequence ID" value="KVI05373.1"/>
    <property type="molecule type" value="Genomic_DNA"/>
</dbReference>
<name>A0A124SG56_CYNCS</name>
<dbReference type="STRING" id="59895.A0A124SG56"/>
<accession>A0A124SG56</accession>
<reference evidence="8 9" key="1">
    <citation type="journal article" date="2016" name="Sci. Rep.">
        <title>The genome sequence of the outbreeding globe artichoke constructed de novo incorporating a phase-aware low-pass sequencing strategy of F1 progeny.</title>
        <authorList>
            <person name="Scaglione D."/>
            <person name="Reyes-Chin-Wo S."/>
            <person name="Acquadro A."/>
            <person name="Froenicke L."/>
            <person name="Portis E."/>
            <person name="Beitel C."/>
            <person name="Tirone M."/>
            <person name="Mauro R."/>
            <person name="Lo Monaco A."/>
            <person name="Mauromicale G."/>
            <person name="Faccioli P."/>
            <person name="Cattivelli L."/>
            <person name="Rieseberg L."/>
            <person name="Michelmore R."/>
            <person name="Lanteri S."/>
        </authorList>
    </citation>
    <scope>NUCLEOTIDE SEQUENCE [LARGE SCALE GENOMIC DNA]</scope>
    <source>
        <strain evidence="8">2C</strain>
    </source>
</reference>
<evidence type="ECO:0000256" key="2">
    <source>
        <dbReference type="ARBA" id="ARBA00023054"/>
    </source>
</evidence>
<feature type="compositionally biased region" description="Polar residues" evidence="5">
    <location>
        <begin position="1806"/>
        <end position="1819"/>
    </location>
</feature>
<feature type="coiled-coil region" evidence="4">
    <location>
        <begin position="1133"/>
        <end position="1216"/>
    </location>
</feature>
<dbReference type="PANTHER" id="PTHR18898">
    <property type="entry name" value="NUCLEOPROTEIN TPR-RELATED"/>
    <property type="match status" value="1"/>
</dbReference>
<dbReference type="GO" id="GO:0006606">
    <property type="term" value="P:protein import into nucleus"/>
    <property type="evidence" value="ECO:0007669"/>
    <property type="project" value="InterPro"/>
</dbReference>
<dbReference type="GO" id="GO:0006406">
    <property type="term" value="P:mRNA export from nucleus"/>
    <property type="evidence" value="ECO:0007669"/>
    <property type="project" value="TreeGrafter"/>
</dbReference>
<dbReference type="Pfam" id="PF25785">
    <property type="entry name" value="TPR"/>
    <property type="match status" value="1"/>
</dbReference>
<dbReference type="Proteomes" id="UP000243975">
    <property type="component" value="Unassembled WGS sequence"/>
</dbReference>
<organism evidence="8 9">
    <name type="scientific">Cynara cardunculus var. scolymus</name>
    <name type="common">Globe artichoke</name>
    <name type="synonym">Cynara scolymus</name>
    <dbReference type="NCBI Taxonomy" id="59895"/>
    <lineage>
        <taxon>Eukaryota</taxon>
        <taxon>Viridiplantae</taxon>
        <taxon>Streptophyta</taxon>
        <taxon>Embryophyta</taxon>
        <taxon>Tracheophyta</taxon>
        <taxon>Spermatophyta</taxon>
        <taxon>Magnoliopsida</taxon>
        <taxon>eudicotyledons</taxon>
        <taxon>Gunneridae</taxon>
        <taxon>Pentapetalae</taxon>
        <taxon>asterids</taxon>
        <taxon>campanulids</taxon>
        <taxon>Asterales</taxon>
        <taxon>Asteraceae</taxon>
        <taxon>Carduoideae</taxon>
        <taxon>Cardueae</taxon>
        <taxon>Carduinae</taxon>
        <taxon>Cynara</taxon>
    </lineage>
</organism>
<gene>
    <name evidence="8" type="ORF">Ccrd_016274</name>
</gene>
<feature type="compositionally biased region" description="Polar residues" evidence="5">
    <location>
        <begin position="1332"/>
        <end position="1342"/>
    </location>
</feature>
<dbReference type="Pfam" id="PF07926">
    <property type="entry name" value="TPR_MLP1_2"/>
    <property type="match status" value="1"/>
</dbReference>
<feature type="coiled-coil region" evidence="4">
    <location>
        <begin position="914"/>
        <end position="1036"/>
    </location>
</feature>
<evidence type="ECO:0000256" key="3">
    <source>
        <dbReference type="ARBA" id="ARBA00023242"/>
    </source>
</evidence>
<feature type="coiled-coil region" evidence="4">
    <location>
        <begin position="350"/>
        <end position="405"/>
    </location>
</feature>
<feature type="compositionally biased region" description="Acidic residues" evidence="5">
    <location>
        <begin position="1711"/>
        <end position="1721"/>
    </location>
</feature>
<dbReference type="GO" id="GO:0017056">
    <property type="term" value="F:structural constituent of nuclear pore"/>
    <property type="evidence" value="ECO:0007669"/>
    <property type="project" value="TreeGrafter"/>
</dbReference>
<feature type="region of interest" description="Disordered" evidence="5">
    <location>
        <begin position="1504"/>
        <end position="1565"/>
    </location>
</feature>
<feature type="coiled-coil region" evidence="4">
    <location>
        <begin position="1071"/>
        <end position="1105"/>
    </location>
</feature>
<dbReference type="GO" id="GO:0005643">
    <property type="term" value="C:nuclear pore"/>
    <property type="evidence" value="ECO:0007669"/>
    <property type="project" value="TreeGrafter"/>
</dbReference>
<keyword evidence="3" id="KW-0539">Nucleus</keyword>
<feature type="domain" description="Nucleoprotein TPR/MLP1-2" evidence="6">
    <location>
        <begin position="913"/>
        <end position="1040"/>
    </location>
</feature>
<protein>
    <submittedName>
        <fullName evidence="8">Tetratricopeptide, MLP1/MLP2-like protein</fullName>
    </submittedName>
</protein>